<keyword evidence="4" id="KW-1185">Reference proteome</keyword>
<sequence length="179" mass="18812">MPGEEIRQRKGGARSKKAKSKGKGRQGSSSSAVDRLGVSADGQELPFCPELSSVLPPMKAVEEKAKTAKAKVEEESFAAICLQVLFPYLLAGMGMVMAARAGAEILVRLAARAAQCTSGEMGDRSGSSVASPKQQATNKSKLGASLLTLCRRTWMLLRAGGRKGFERSPSAARLVASEA</sequence>
<evidence type="ECO:0000256" key="1">
    <source>
        <dbReference type="SAM" id="MobiDB-lite"/>
    </source>
</evidence>
<feature type="transmembrane region" description="Helical" evidence="2">
    <location>
        <begin position="77"/>
        <end position="99"/>
    </location>
</feature>
<accession>A0AAD7RU64</accession>
<keyword evidence="2" id="KW-1133">Transmembrane helix</keyword>
<evidence type="ECO:0000256" key="2">
    <source>
        <dbReference type="SAM" id="Phobius"/>
    </source>
</evidence>
<dbReference type="AlphaFoldDB" id="A0AAD7RU64"/>
<evidence type="ECO:0000313" key="4">
    <source>
        <dbReference type="Proteomes" id="UP001221898"/>
    </source>
</evidence>
<feature type="region of interest" description="Disordered" evidence="1">
    <location>
        <begin position="1"/>
        <end position="36"/>
    </location>
</feature>
<comment type="caution">
    <text evidence="3">The sequence shown here is derived from an EMBL/GenBank/DDBJ whole genome shotgun (WGS) entry which is preliminary data.</text>
</comment>
<evidence type="ECO:0000313" key="3">
    <source>
        <dbReference type="EMBL" id="KAJ8390213.1"/>
    </source>
</evidence>
<gene>
    <name evidence="3" type="ORF">AAFF_G00109520</name>
</gene>
<keyword evidence="2" id="KW-0472">Membrane</keyword>
<reference evidence="3" key="1">
    <citation type="journal article" date="2023" name="Science">
        <title>Genome structures resolve the early diversification of teleost fishes.</title>
        <authorList>
            <person name="Parey E."/>
            <person name="Louis A."/>
            <person name="Montfort J."/>
            <person name="Bouchez O."/>
            <person name="Roques C."/>
            <person name="Iampietro C."/>
            <person name="Lluch J."/>
            <person name="Castinel A."/>
            <person name="Donnadieu C."/>
            <person name="Desvignes T."/>
            <person name="Floi Bucao C."/>
            <person name="Jouanno E."/>
            <person name="Wen M."/>
            <person name="Mejri S."/>
            <person name="Dirks R."/>
            <person name="Jansen H."/>
            <person name="Henkel C."/>
            <person name="Chen W.J."/>
            <person name="Zahm M."/>
            <person name="Cabau C."/>
            <person name="Klopp C."/>
            <person name="Thompson A.W."/>
            <person name="Robinson-Rechavi M."/>
            <person name="Braasch I."/>
            <person name="Lecointre G."/>
            <person name="Bobe J."/>
            <person name="Postlethwait J.H."/>
            <person name="Berthelot C."/>
            <person name="Roest Crollius H."/>
            <person name="Guiguen Y."/>
        </authorList>
    </citation>
    <scope>NUCLEOTIDE SEQUENCE</scope>
    <source>
        <strain evidence="3">NC1722</strain>
    </source>
</reference>
<protein>
    <submittedName>
        <fullName evidence="3">Uncharacterized protein</fullName>
    </submittedName>
</protein>
<dbReference type="Proteomes" id="UP001221898">
    <property type="component" value="Unassembled WGS sequence"/>
</dbReference>
<organism evidence="3 4">
    <name type="scientific">Aldrovandia affinis</name>
    <dbReference type="NCBI Taxonomy" id="143900"/>
    <lineage>
        <taxon>Eukaryota</taxon>
        <taxon>Metazoa</taxon>
        <taxon>Chordata</taxon>
        <taxon>Craniata</taxon>
        <taxon>Vertebrata</taxon>
        <taxon>Euteleostomi</taxon>
        <taxon>Actinopterygii</taxon>
        <taxon>Neopterygii</taxon>
        <taxon>Teleostei</taxon>
        <taxon>Notacanthiformes</taxon>
        <taxon>Halosauridae</taxon>
        <taxon>Aldrovandia</taxon>
    </lineage>
</organism>
<dbReference type="EMBL" id="JAINUG010000172">
    <property type="protein sequence ID" value="KAJ8390213.1"/>
    <property type="molecule type" value="Genomic_DNA"/>
</dbReference>
<feature type="compositionally biased region" description="Basic residues" evidence="1">
    <location>
        <begin position="9"/>
        <end position="24"/>
    </location>
</feature>
<keyword evidence="2" id="KW-0812">Transmembrane</keyword>
<name>A0AAD7RU64_9TELE</name>
<proteinExistence type="predicted"/>